<name>A0A2J6WE53_9BACT</name>
<dbReference type="CDD" id="cd06171">
    <property type="entry name" value="Sigma70_r4"/>
    <property type="match status" value="1"/>
</dbReference>
<protein>
    <recommendedName>
        <fullName evidence="10">Sigma-70 family RNA polymerase sigma factor</fullName>
    </recommendedName>
</protein>
<feature type="domain" description="RNA polymerase sigma-70 region 2" evidence="6">
    <location>
        <begin position="22"/>
        <end position="88"/>
    </location>
</feature>
<dbReference type="InterPro" id="IPR013249">
    <property type="entry name" value="RNA_pol_sigma70_r4_t2"/>
</dbReference>
<dbReference type="PANTHER" id="PTHR43133:SF8">
    <property type="entry name" value="RNA POLYMERASE SIGMA FACTOR HI_1459-RELATED"/>
    <property type="match status" value="1"/>
</dbReference>
<evidence type="ECO:0000256" key="5">
    <source>
        <dbReference type="ARBA" id="ARBA00023163"/>
    </source>
</evidence>
<evidence type="ECO:0000259" key="6">
    <source>
        <dbReference type="Pfam" id="PF04542"/>
    </source>
</evidence>
<keyword evidence="3" id="KW-0731">Sigma factor</keyword>
<dbReference type="SUPFAM" id="SSF88946">
    <property type="entry name" value="Sigma2 domain of RNA polymerase sigma factors"/>
    <property type="match status" value="1"/>
</dbReference>
<proteinExistence type="inferred from homology"/>
<evidence type="ECO:0000256" key="4">
    <source>
        <dbReference type="ARBA" id="ARBA00023125"/>
    </source>
</evidence>
<dbReference type="SUPFAM" id="SSF88659">
    <property type="entry name" value="Sigma3 and sigma4 domains of RNA polymerase sigma factors"/>
    <property type="match status" value="1"/>
</dbReference>
<dbReference type="EMBL" id="PNIL01000054">
    <property type="protein sequence ID" value="PMP67212.1"/>
    <property type="molecule type" value="Genomic_DNA"/>
</dbReference>
<keyword evidence="5" id="KW-0804">Transcription</keyword>
<dbReference type="InterPro" id="IPR036388">
    <property type="entry name" value="WH-like_DNA-bd_sf"/>
</dbReference>
<evidence type="ECO:0000256" key="3">
    <source>
        <dbReference type="ARBA" id="ARBA00023082"/>
    </source>
</evidence>
<keyword evidence="2" id="KW-0805">Transcription regulation</keyword>
<dbReference type="InterPro" id="IPR013325">
    <property type="entry name" value="RNA_pol_sigma_r2"/>
</dbReference>
<dbReference type="InterPro" id="IPR013324">
    <property type="entry name" value="RNA_pol_sigma_r3/r4-like"/>
</dbReference>
<reference evidence="8 9" key="1">
    <citation type="submission" date="2018-01" db="EMBL/GenBank/DDBJ databases">
        <title>Metagenomic assembled genomes from two thermal pools in the Uzon Caldera, Kamchatka, Russia.</title>
        <authorList>
            <person name="Wilkins L."/>
            <person name="Ettinger C."/>
        </authorList>
    </citation>
    <scope>NUCLEOTIDE SEQUENCE [LARGE SCALE GENOMIC DNA]</scope>
    <source>
        <strain evidence="8">ZAV-07</strain>
    </source>
</reference>
<evidence type="ECO:0000313" key="9">
    <source>
        <dbReference type="Proteomes" id="UP000237040"/>
    </source>
</evidence>
<dbReference type="NCBIfam" id="TIGR02937">
    <property type="entry name" value="sigma70-ECF"/>
    <property type="match status" value="1"/>
</dbReference>
<dbReference type="Gene3D" id="1.10.10.10">
    <property type="entry name" value="Winged helix-like DNA-binding domain superfamily/Winged helix DNA-binding domain"/>
    <property type="match status" value="1"/>
</dbReference>
<feature type="domain" description="RNA polymerase sigma factor 70 region 4 type 2" evidence="7">
    <location>
        <begin position="124"/>
        <end position="174"/>
    </location>
</feature>
<evidence type="ECO:0000259" key="7">
    <source>
        <dbReference type="Pfam" id="PF08281"/>
    </source>
</evidence>
<evidence type="ECO:0000313" key="8">
    <source>
        <dbReference type="EMBL" id="PMP67212.1"/>
    </source>
</evidence>
<dbReference type="InterPro" id="IPR014284">
    <property type="entry name" value="RNA_pol_sigma-70_dom"/>
</dbReference>
<accession>A0A2J6WE53</accession>
<organism evidence="8 9">
    <name type="scientific">Caldisericum exile</name>
    <dbReference type="NCBI Taxonomy" id="693075"/>
    <lineage>
        <taxon>Bacteria</taxon>
        <taxon>Pseudomonadati</taxon>
        <taxon>Caldisericota/Cryosericota group</taxon>
        <taxon>Caldisericota</taxon>
        <taxon>Caldisericia</taxon>
        <taxon>Caldisericales</taxon>
        <taxon>Caldisericaceae</taxon>
        <taxon>Caldisericum</taxon>
    </lineage>
</organism>
<dbReference type="RefSeq" id="WP_424586614.1">
    <property type="nucleotide sequence ID" value="NZ_JBNAUB010000005.1"/>
</dbReference>
<dbReference type="InterPro" id="IPR039425">
    <property type="entry name" value="RNA_pol_sigma-70-like"/>
</dbReference>
<evidence type="ECO:0008006" key="10">
    <source>
        <dbReference type="Google" id="ProtNLM"/>
    </source>
</evidence>
<dbReference type="Pfam" id="PF04542">
    <property type="entry name" value="Sigma70_r2"/>
    <property type="match status" value="1"/>
</dbReference>
<dbReference type="Pfam" id="PF08281">
    <property type="entry name" value="Sigma70_r4_2"/>
    <property type="match status" value="1"/>
</dbReference>
<evidence type="ECO:0000256" key="2">
    <source>
        <dbReference type="ARBA" id="ARBA00023015"/>
    </source>
</evidence>
<dbReference type="GO" id="GO:0003677">
    <property type="term" value="F:DNA binding"/>
    <property type="evidence" value="ECO:0007669"/>
    <property type="project" value="UniProtKB-KW"/>
</dbReference>
<dbReference type="GO" id="GO:0016987">
    <property type="term" value="F:sigma factor activity"/>
    <property type="evidence" value="ECO:0007669"/>
    <property type="project" value="UniProtKB-KW"/>
</dbReference>
<comment type="similarity">
    <text evidence="1">Belongs to the sigma-70 factor family. ECF subfamily.</text>
</comment>
<comment type="caution">
    <text evidence="8">The sequence shown here is derived from an EMBL/GenBank/DDBJ whole genome shotgun (WGS) entry which is preliminary data.</text>
</comment>
<sequence length="184" mass="22256">MDERKVIERLKSGDEVAFREFFEFYYARIFNYAYRRIKMKEIAEDITSETFYKFIKSLPSFDLKEGYHIDTWLYAIERNLVRDWFRKNLGRETLDLEEKFDRAYEPLLKDPYDSFASEYINKTISDALERLPGQYKEIIVMRFYENKSIKEIADILGKSEDATKVLQFRALKKLKDIIEEMLNE</sequence>
<keyword evidence="4" id="KW-0238">DNA-binding</keyword>
<dbReference type="InterPro" id="IPR007627">
    <property type="entry name" value="RNA_pol_sigma70_r2"/>
</dbReference>
<evidence type="ECO:0000256" key="1">
    <source>
        <dbReference type="ARBA" id="ARBA00010641"/>
    </source>
</evidence>
<dbReference type="Gene3D" id="1.10.1740.10">
    <property type="match status" value="1"/>
</dbReference>
<dbReference type="GO" id="GO:0006352">
    <property type="term" value="P:DNA-templated transcription initiation"/>
    <property type="evidence" value="ECO:0007669"/>
    <property type="project" value="InterPro"/>
</dbReference>
<dbReference type="PANTHER" id="PTHR43133">
    <property type="entry name" value="RNA POLYMERASE ECF-TYPE SIGMA FACTO"/>
    <property type="match status" value="1"/>
</dbReference>
<gene>
    <name evidence="8" type="ORF">C0189_03530</name>
</gene>
<dbReference type="AlphaFoldDB" id="A0A2J6WE53"/>
<dbReference type="Proteomes" id="UP000237040">
    <property type="component" value="Unassembled WGS sequence"/>
</dbReference>